<protein>
    <submittedName>
        <fullName evidence="2">Unannotated protein</fullName>
    </submittedName>
</protein>
<dbReference type="EMBL" id="CAEZTZ010000140">
    <property type="protein sequence ID" value="CAB4590450.1"/>
    <property type="molecule type" value="Genomic_DNA"/>
</dbReference>
<dbReference type="AlphaFoldDB" id="A0A6J6FQ29"/>
<name>A0A6J6FQ29_9ZZZZ</name>
<proteinExistence type="predicted"/>
<evidence type="ECO:0000313" key="2">
    <source>
        <dbReference type="EMBL" id="CAB4590450.1"/>
    </source>
</evidence>
<sequence>MAQDSSPTVSEAVLNAVVTSSSPINPAIRWPRATRAEPVSVATSMMQSGFSSLAATRPSASTTRPSASVLVTSTVLPPRMVITSLGRIAVPDGMFSAMHSQAVTAIGSLRSAIARVTAKTVAAPVMSYFMPTIEFAGLIDNPPVSNVMPLPTSAMCRFAPFGEYRTITSRGGRDEPAPIPRMPPYPPRSSACSS</sequence>
<gene>
    <name evidence="2" type="ORF">UFOPK1767_00914</name>
</gene>
<organism evidence="2">
    <name type="scientific">freshwater metagenome</name>
    <dbReference type="NCBI Taxonomy" id="449393"/>
    <lineage>
        <taxon>unclassified sequences</taxon>
        <taxon>metagenomes</taxon>
        <taxon>ecological metagenomes</taxon>
    </lineage>
</organism>
<evidence type="ECO:0000256" key="1">
    <source>
        <dbReference type="SAM" id="MobiDB-lite"/>
    </source>
</evidence>
<accession>A0A6J6FQ29</accession>
<feature type="region of interest" description="Disordered" evidence="1">
    <location>
        <begin position="169"/>
        <end position="194"/>
    </location>
</feature>
<feature type="compositionally biased region" description="Pro residues" evidence="1">
    <location>
        <begin position="177"/>
        <end position="187"/>
    </location>
</feature>
<reference evidence="2" key="1">
    <citation type="submission" date="2020-05" db="EMBL/GenBank/DDBJ databases">
        <authorList>
            <person name="Chiriac C."/>
            <person name="Salcher M."/>
            <person name="Ghai R."/>
            <person name="Kavagutti S V."/>
        </authorList>
    </citation>
    <scope>NUCLEOTIDE SEQUENCE</scope>
</reference>